<name>A0ABQ9ZTQ1_9CRUS</name>
<protein>
    <submittedName>
        <fullName evidence="2">Uncharacterized protein</fullName>
    </submittedName>
</protein>
<gene>
    <name evidence="2" type="ORF">OUZ56_031079</name>
</gene>
<evidence type="ECO:0000256" key="1">
    <source>
        <dbReference type="SAM" id="SignalP"/>
    </source>
</evidence>
<dbReference type="EMBL" id="JAOYFB010000005">
    <property type="protein sequence ID" value="KAK4016121.1"/>
    <property type="molecule type" value="Genomic_DNA"/>
</dbReference>
<comment type="caution">
    <text evidence="2">The sequence shown here is derived from an EMBL/GenBank/DDBJ whole genome shotgun (WGS) entry which is preliminary data.</text>
</comment>
<keyword evidence="1" id="KW-0732">Signal</keyword>
<dbReference type="Proteomes" id="UP001234178">
    <property type="component" value="Unassembled WGS sequence"/>
</dbReference>
<reference evidence="2 3" key="1">
    <citation type="journal article" date="2023" name="Nucleic Acids Res.">
        <title>The hologenome of Daphnia magna reveals possible DNA methylation and microbiome-mediated evolution of the host genome.</title>
        <authorList>
            <person name="Chaturvedi A."/>
            <person name="Li X."/>
            <person name="Dhandapani V."/>
            <person name="Marshall H."/>
            <person name="Kissane S."/>
            <person name="Cuenca-Cambronero M."/>
            <person name="Asole G."/>
            <person name="Calvet F."/>
            <person name="Ruiz-Romero M."/>
            <person name="Marangio P."/>
            <person name="Guigo R."/>
            <person name="Rago D."/>
            <person name="Mirbahai L."/>
            <person name="Eastwood N."/>
            <person name="Colbourne J.K."/>
            <person name="Zhou J."/>
            <person name="Mallon E."/>
            <person name="Orsini L."/>
        </authorList>
    </citation>
    <scope>NUCLEOTIDE SEQUENCE [LARGE SCALE GENOMIC DNA]</scope>
    <source>
        <strain evidence="2">LRV0_1</strain>
    </source>
</reference>
<feature type="signal peptide" evidence="1">
    <location>
        <begin position="1"/>
        <end position="25"/>
    </location>
</feature>
<feature type="chain" id="PRO_5046340804" evidence="1">
    <location>
        <begin position="26"/>
        <end position="177"/>
    </location>
</feature>
<proteinExistence type="predicted"/>
<organism evidence="2 3">
    <name type="scientific">Daphnia magna</name>
    <dbReference type="NCBI Taxonomy" id="35525"/>
    <lineage>
        <taxon>Eukaryota</taxon>
        <taxon>Metazoa</taxon>
        <taxon>Ecdysozoa</taxon>
        <taxon>Arthropoda</taxon>
        <taxon>Crustacea</taxon>
        <taxon>Branchiopoda</taxon>
        <taxon>Diplostraca</taxon>
        <taxon>Cladocera</taxon>
        <taxon>Anomopoda</taxon>
        <taxon>Daphniidae</taxon>
        <taxon>Daphnia</taxon>
    </lineage>
</organism>
<keyword evidence="3" id="KW-1185">Reference proteome</keyword>
<evidence type="ECO:0000313" key="2">
    <source>
        <dbReference type="EMBL" id="KAK4016121.1"/>
    </source>
</evidence>
<evidence type="ECO:0000313" key="3">
    <source>
        <dbReference type="Proteomes" id="UP001234178"/>
    </source>
</evidence>
<sequence>MAWDTKFHYAAVLLALTVFLQKTKCEPSCANGSSYVADCLHTYLERDFPSIEAIVFPKKRGNQKAKVLLLDGPELEDQCHRIGEVVECLEDLQPDCYYYNEFFPFRHLVASLRKSINWVCTSEHLRSRFRTLLNAFNCLETARQQASSQGQPCFHPNIPANIWWVKFIRHYLKVDYF</sequence>
<accession>A0ABQ9ZTQ1</accession>